<dbReference type="EMBL" id="ASPP01012249">
    <property type="protein sequence ID" value="ETO20803.1"/>
    <property type="molecule type" value="Genomic_DNA"/>
</dbReference>
<evidence type="ECO:0000313" key="2">
    <source>
        <dbReference type="EMBL" id="ETO20803.1"/>
    </source>
</evidence>
<evidence type="ECO:0000256" key="1">
    <source>
        <dbReference type="SAM" id="Phobius"/>
    </source>
</evidence>
<reference evidence="2 3" key="1">
    <citation type="journal article" date="2013" name="Curr. Biol.">
        <title>The Genome of the Foraminiferan Reticulomyxa filosa.</title>
        <authorList>
            <person name="Glockner G."/>
            <person name="Hulsmann N."/>
            <person name="Schleicher M."/>
            <person name="Noegel A.A."/>
            <person name="Eichinger L."/>
            <person name="Gallinger C."/>
            <person name="Pawlowski J."/>
            <person name="Sierra R."/>
            <person name="Euteneuer U."/>
            <person name="Pillet L."/>
            <person name="Moustafa A."/>
            <person name="Platzer M."/>
            <person name="Groth M."/>
            <person name="Szafranski K."/>
            <person name="Schliwa M."/>
        </authorList>
    </citation>
    <scope>NUCLEOTIDE SEQUENCE [LARGE SCALE GENOMIC DNA]</scope>
</reference>
<feature type="transmembrane region" description="Helical" evidence="1">
    <location>
        <begin position="12"/>
        <end position="38"/>
    </location>
</feature>
<dbReference type="Proteomes" id="UP000023152">
    <property type="component" value="Unassembled WGS sequence"/>
</dbReference>
<comment type="caution">
    <text evidence="2">The sequence shown here is derived from an EMBL/GenBank/DDBJ whole genome shotgun (WGS) entry which is preliminary data.</text>
</comment>
<sequence>MDVWRNYLAISIRFRSVIVVNTIYLFSGLLYFFAFATFSDDVATNNTRAVAAGFFFVLLGGGLLYALEFIDICCKWLGEIQLYAMKARLKILIILSIALYLFGTFLVDCGLWGIVDKSNATSKTNAVVVGMSFLFSFVAIFVALDIVLGDFFTSLFRKKEQSQHTQGLLH</sequence>
<keyword evidence="1" id="KW-1133">Transmembrane helix</keyword>
<name>X6N4F9_RETFI</name>
<keyword evidence="3" id="KW-1185">Reference proteome</keyword>
<keyword evidence="1" id="KW-0812">Transmembrane</keyword>
<feature type="transmembrane region" description="Helical" evidence="1">
    <location>
        <begin position="127"/>
        <end position="148"/>
    </location>
</feature>
<feature type="transmembrane region" description="Helical" evidence="1">
    <location>
        <begin position="50"/>
        <end position="70"/>
    </location>
</feature>
<gene>
    <name evidence="2" type="ORF">RFI_16414</name>
</gene>
<keyword evidence="1" id="KW-0472">Membrane</keyword>
<evidence type="ECO:0000313" key="3">
    <source>
        <dbReference type="Proteomes" id="UP000023152"/>
    </source>
</evidence>
<dbReference type="AlphaFoldDB" id="X6N4F9"/>
<organism evidence="2 3">
    <name type="scientific">Reticulomyxa filosa</name>
    <dbReference type="NCBI Taxonomy" id="46433"/>
    <lineage>
        <taxon>Eukaryota</taxon>
        <taxon>Sar</taxon>
        <taxon>Rhizaria</taxon>
        <taxon>Retaria</taxon>
        <taxon>Foraminifera</taxon>
        <taxon>Monothalamids</taxon>
        <taxon>Reticulomyxidae</taxon>
        <taxon>Reticulomyxa</taxon>
    </lineage>
</organism>
<feature type="transmembrane region" description="Helical" evidence="1">
    <location>
        <begin position="91"/>
        <end position="115"/>
    </location>
</feature>
<proteinExistence type="predicted"/>
<protein>
    <submittedName>
        <fullName evidence="2">Uncharacterized protein</fullName>
    </submittedName>
</protein>
<accession>X6N4F9</accession>